<dbReference type="Gene3D" id="3.30.420.10">
    <property type="entry name" value="Ribonuclease H-like superfamily/Ribonuclease H"/>
    <property type="match status" value="1"/>
</dbReference>
<name>A0A0F9P152_9ZZZZ</name>
<organism evidence="1">
    <name type="scientific">marine sediment metagenome</name>
    <dbReference type="NCBI Taxonomy" id="412755"/>
    <lineage>
        <taxon>unclassified sequences</taxon>
        <taxon>metagenomes</taxon>
        <taxon>ecological metagenomes</taxon>
    </lineage>
</organism>
<dbReference type="GO" id="GO:0003676">
    <property type="term" value="F:nucleic acid binding"/>
    <property type="evidence" value="ECO:0007669"/>
    <property type="project" value="InterPro"/>
</dbReference>
<comment type="caution">
    <text evidence="1">The sequence shown here is derived from an EMBL/GenBank/DDBJ whole genome shotgun (WGS) entry which is preliminary data.</text>
</comment>
<dbReference type="EMBL" id="LAZR01002794">
    <property type="protein sequence ID" value="KKN25540.1"/>
    <property type="molecule type" value="Genomic_DNA"/>
</dbReference>
<accession>A0A0F9P152</accession>
<evidence type="ECO:0000313" key="1">
    <source>
        <dbReference type="EMBL" id="KKN25540.1"/>
    </source>
</evidence>
<protein>
    <submittedName>
        <fullName evidence="1">Uncharacterized protein</fullName>
    </submittedName>
</protein>
<sequence length="151" mass="16435">MIKIEIAIDPGKNGGIAFSIGDDPVDAICMPETMPDIHAELLDISTKGTVVRVLIENTGTYRPGNSGPGAVKFARHCGHIEALVYALGLPSEQIAPNKWMKSFLGTVPKDKKERKLKIKEKTQRLYPHLAVTLLTADALGLLTVLCNSMER</sequence>
<gene>
    <name evidence="1" type="ORF">LCGC14_0883780</name>
</gene>
<dbReference type="InterPro" id="IPR036397">
    <property type="entry name" value="RNaseH_sf"/>
</dbReference>
<reference evidence="1" key="1">
    <citation type="journal article" date="2015" name="Nature">
        <title>Complex archaea that bridge the gap between prokaryotes and eukaryotes.</title>
        <authorList>
            <person name="Spang A."/>
            <person name="Saw J.H."/>
            <person name="Jorgensen S.L."/>
            <person name="Zaremba-Niedzwiedzka K."/>
            <person name="Martijn J."/>
            <person name="Lind A.E."/>
            <person name="van Eijk R."/>
            <person name="Schleper C."/>
            <person name="Guy L."/>
            <person name="Ettema T.J."/>
        </authorList>
    </citation>
    <scope>NUCLEOTIDE SEQUENCE</scope>
</reference>
<dbReference type="AlphaFoldDB" id="A0A0F9P152"/>
<proteinExistence type="predicted"/>